<dbReference type="InterPro" id="IPR034686">
    <property type="entry name" value="Terpene_cyclase-like_2"/>
</dbReference>
<evidence type="ECO:0000256" key="5">
    <source>
        <dbReference type="ARBA" id="ARBA00023239"/>
    </source>
</evidence>
<keyword evidence="4 6" id="KW-0460">Magnesium</keyword>
<name>A0A9P7S5F4_9AGAR</name>
<dbReference type="Proteomes" id="UP001049176">
    <property type="component" value="Chromosome 3"/>
</dbReference>
<dbReference type="RefSeq" id="XP_043012152.1">
    <property type="nucleotide sequence ID" value="XM_043151059.1"/>
</dbReference>
<evidence type="ECO:0000256" key="4">
    <source>
        <dbReference type="ARBA" id="ARBA00022842"/>
    </source>
</evidence>
<dbReference type="AlphaFoldDB" id="A0A9P7S5F4"/>
<dbReference type="Pfam" id="PF19086">
    <property type="entry name" value="Terpene_syn_C_2"/>
    <property type="match status" value="1"/>
</dbReference>
<evidence type="ECO:0000313" key="8">
    <source>
        <dbReference type="Proteomes" id="UP001049176"/>
    </source>
</evidence>
<accession>A0A9P7S5F4</accession>
<keyword evidence="3 6" id="KW-0479">Metal-binding</keyword>
<dbReference type="GO" id="GO:0010333">
    <property type="term" value="F:terpene synthase activity"/>
    <property type="evidence" value="ECO:0007669"/>
    <property type="project" value="InterPro"/>
</dbReference>
<comment type="similarity">
    <text evidence="2 6">Belongs to the terpene synthase family.</text>
</comment>
<dbReference type="EC" id="4.2.3.-" evidence="6"/>
<sequence length="337" mass="38809">MPFFLLPDILQYWPWKRTINPHYEECRRESMAWSRRFNALTPKAQAAFELFDPPLLASLGFPKLSKDGCRVVCDLMFFVGYFDDKTDVMNSVEVQEWMNIVMEILRGHRSAPVDAPVIGPLTQSFWDNAKRVLTESCQKHFVAEFETYLLSVVRQAEVRGSEDQLVPGRYMSFRRGDICAMPMFVLLLMEMDIPPTFLQTEPLVELSICAVDMIILANDLYSYNVEQARGEVHNIVSIVMIHHGFSLEEAISHITSMHDSIASRFIVLSKRLPSFGSPEADHIALRYVDGLGNWIRANECWSFESWRYFRDAGPQIQKDRLVELLPISIACDLSDER</sequence>
<dbReference type="EMBL" id="CM032183">
    <property type="protein sequence ID" value="KAG7095682.1"/>
    <property type="molecule type" value="Genomic_DNA"/>
</dbReference>
<dbReference type="KEGG" id="more:E1B28_006397"/>
<dbReference type="GO" id="GO:0008299">
    <property type="term" value="P:isoprenoid biosynthetic process"/>
    <property type="evidence" value="ECO:0007669"/>
    <property type="project" value="UniProtKB-ARBA"/>
</dbReference>
<dbReference type="Gene3D" id="1.10.600.10">
    <property type="entry name" value="Farnesyl Diphosphate Synthase"/>
    <property type="match status" value="1"/>
</dbReference>
<dbReference type="SFLD" id="SFLDS00005">
    <property type="entry name" value="Isoprenoid_Synthase_Type_I"/>
    <property type="match status" value="1"/>
</dbReference>
<dbReference type="GO" id="GO:0046872">
    <property type="term" value="F:metal ion binding"/>
    <property type="evidence" value="ECO:0007669"/>
    <property type="project" value="UniProtKB-KW"/>
</dbReference>
<gene>
    <name evidence="7" type="ORF">E1B28_006397</name>
</gene>
<dbReference type="InterPro" id="IPR008949">
    <property type="entry name" value="Isoprenoid_synthase_dom_sf"/>
</dbReference>
<dbReference type="GeneID" id="66075473"/>
<keyword evidence="8" id="KW-1185">Reference proteome</keyword>
<dbReference type="PANTHER" id="PTHR35201:SF4">
    <property type="entry name" value="BETA-PINACENE SYNTHASE-RELATED"/>
    <property type="match status" value="1"/>
</dbReference>
<dbReference type="SUPFAM" id="SSF48576">
    <property type="entry name" value="Terpenoid synthases"/>
    <property type="match status" value="1"/>
</dbReference>
<dbReference type="OrthoDB" id="6486656at2759"/>
<dbReference type="PANTHER" id="PTHR35201">
    <property type="entry name" value="TERPENE SYNTHASE"/>
    <property type="match status" value="1"/>
</dbReference>
<evidence type="ECO:0000256" key="6">
    <source>
        <dbReference type="RuleBase" id="RU366034"/>
    </source>
</evidence>
<evidence type="ECO:0000256" key="1">
    <source>
        <dbReference type="ARBA" id="ARBA00001946"/>
    </source>
</evidence>
<protein>
    <recommendedName>
        <fullName evidence="6">Terpene synthase</fullName>
        <ecNumber evidence="6">4.2.3.-</ecNumber>
    </recommendedName>
</protein>
<dbReference type="SFLD" id="SFLDG01020">
    <property type="entry name" value="Terpene_Cyclase_Like_2"/>
    <property type="match status" value="1"/>
</dbReference>
<comment type="cofactor">
    <cofactor evidence="1 6">
        <name>Mg(2+)</name>
        <dbReference type="ChEBI" id="CHEBI:18420"/>
    </cofactor>
</comment>
<evidence type="ECO:0000256" key="2">
    <source>
        <dbReference type="ARBA" id="ARBA00006333"/>
    </source>
</evidence>
<keyword evidence="5 6" id="KW-0456">Lyase</keyword>
<proteinExistence type="inferred from homology"/>
<evidence type="ECO:0000256" key="3">
    <source>
        <dbReference type="ARBA" id="ARBA00022723"/>
    </source>
</evidence>
<comment type="caution">
    <text evidence="7">The sequence shown here is derived from an EMBL/GenBank/DDBJ whole genome shotgun (WGS) entry which is preliminary data.</text>
</comment>
<organism evidence="7 8">
    <name type="scientific">Marasmius oreades</name>
    <name type="common">fairy-ring Marasmius</name>
    <dbReference type="NCBI Taxonomy" id="181124"/>
    <lineage>
        <taxon>Eukaryota</taxon>
        <taxon>Fungi</taxon>
        <taxon>Dikarya</taxon>
        <taxon>Basidiomycota</taxon>
        <taxon>Agaricomycotina</taxon>
        <taxon>Agaricomycetes</taxon>
        <taxon>Agaricomycetidae</taxon>
        <taxon>Agaricales</taxon>
        <taxon>Marasmiineae</taxon>
        <taxon>Marasmiaceae</taxon>
        <taxon>Marasmius</taxon>
    </lineage>
</organism>
<reference evidence="7" key="1">
    <citation type="journal article" date="2021" name="Genome Biol. Evol.">
        <title>The assembled and annotated genome of the fairy-ring fungus Marasmius oreades.</title>
        <authorList>
            <person name="Hiltunen M."/>
            <person name="Ament-Velasquez S.L."/>
            <person name="Johannesson H."/>
        </authorList>
    </citation>
    <scope>NUCLEOTIDE SEQUENCE</scope>
    <source>
        <strain evidence="7">03SP1</strain>
    </source>
</reference>
<evidence type="ECO:0000313" key="7">
    <source>
        <dbReference type="EMBL" id="KAG7095682.1"/>
    </source>
</evidence>